<dbReference type="HAMAP" id="MF_00900">
    <property type="entry name" value="GTPase_HflX"/>
    <property type="match status" value="1"/>
</dbReference>
<comment type="function">
    <text evidence="6">GTPase that associates with the 50S ribosomal subunit and may have a role during protein synthesis or ribosome biogenesis.</text>
</comment>
<evidence type="ECO:0000313" key="11">
    <source>
        <dbReference type="Proteomes" id="UP000198553"/>
    </source>
</evidence>
<feature type="binding site" evidence="7">
    <location>
        <begin position="320"/>
        <end position="323"/>
    </location>
    <ligand>
        <name>GTP</name>
        <dbReference type="ChEBI" id="CHEBI:37565"/>
    </ligand>
</feature>
<dbReference type="InterPro" id="IPR030394">
    <property type="entry name" value="G_HFLX_dom"/>
</dbReference>
<organism evidence="10 11">
    <name type="scientific">Mesobacillus persicus</name>
    <dbReference type="NCBI Taxonomy" id="930146"/>
    <lineage>
        <taxon>Bacteria</taxon>
        <taxon>Bacillati</taxon>
        <taxon>Bacillota</taxon>
        <taxon>Bacilli</taxon>
        <taxon>Bacillales</taxon>
        <taxon>Bacillaceae</taxon>
        <taxon>Mesobacillus</taxon>
    </lineage>
</organism>
<feature type="binding site" evidence="7">
    <location>
        <begin position="254"/>
        <end position="257"/>
    </location>
    <ligand>
        <name>GTP</name>
        <dbReference type="ChEBI" id="CHEBI:37565"/>
    </ligand>
</feature>
<dbReference type="STRING" id="930146.SAMN05192533_103143"/>
<dbReference type="GO" id="GO:0005525">
    <property type="term" value="F:GTP binding"/>
    <property type="evidence" value="ECO:0007669"/>
    <property type="project" value="UniProtKB-UniRule"/>
</dbReference>
<dbReference type="AlphaFoldDB" id="A0A1H7YU52"/>
<dbReference type="PANTHER" id="PTHR10229:SF0">
    <property type="entry name" value="GTP-BINDING PROTEIN 6-RELATED"/>
    <property type="match status" value="1"/>
</dbReference>
<evidence type="ECO:0000256" key="4">
    <source>
        <dbReference type="ARBA" id="ARBA00022842"/>
    </source>
</evidence>
<dbReference type="RefSeq" id="WP_090742179.1">
    <property type="nucleotide sequence ID" value="NZ_FOBW01000003.1"/>
</dbReference>
<keyword evidence="5 6" id="KW-0342">GTP-binding</keyword>
<dbReference type="Proteomes" id="UP000198553">
    <property type="component" value="Unassembled WGS sequence"/>
</dbReference>
<keyword evidence="11" id="KW-1185">Reference proteome</keyword>
<comment type="similarity">
    <text evidence="6">Belongs to the TRAFAC class OBG-HflX-like GTPase superfamily. HflX GTPase family.</text>
</comment>
<keyword evidence="3 6" id="KW-0547">Nucleotide-binding</keyword>
<dbReference type="InterPro" id="IPR042108">
    <property type="entry name" value="GTPase_HflX_N_sf"/>
</dbReference>
<dbReference type="NCBIfam" id="TIGR03156">
    <property type="entry name" value="GTP_HflX"/>
    <property type="match status" value="1"/>
</dbReference>
<name>A0A1H7YU52_9BACI</name>
<feature type="binding site" evidence="8">
    <location>
        <position position="234"/>
    </location>
    <ligand>
        <name>Mg(2+)</name>
        <dbReference type="ChEBI" id="CHEBI:18420"/>
    </ligand>
</feature>
<feature type="binding site" evidence="7">
    <location>
        <begin position="232"/>
        <end position="236"/>
    </location>
    <ligand>
        <name>GTP</name>
        <dbReference type="ChEBI" id="CHEBI:37565"/>
    </ligand>
</feature>
<reference evidence="11" key="1">
    <citation type="submission" date="2016-10" db="EMBL/GenBank/DDBJ databases">
        <authorList>
            <person name="Varghese N."/>
            <person name="Submissions S."/>
        </authorList>
    </citation>
    <scope>NUCLEOTIDE SEQUENCE [LARGE SCALE GENOMIC DNA]</scope>
    <source>
        <strain evidence="11">B48,IBRC-M 10115,DSM 25386,CECT 8001</strain>
    </source>
</reference>
<comment type="cofactor">
    <cofactor evidence="8">
        <name>Mg(2+)</name>
        <dbReference type="ChEBI" id="CHEBI:18420"/>
    </cofactor>
</comment>
<dbReference type="InterPro" id="IPR032305">
    <property type="entry name" value="GTP-bd_M"/>
</dbReference>
<comment type="subunit">
    <text evidence="6">Monomer. Associates with the 50S ribosomal subunit.</text>
</comment>
<dbReference type="InterPro" id="IPR025121">
    <property type="entry name" value="GTPase_HflX_N"/>
</dbReference>
<dbReference type="Gene3D" id="3.40.50.11060">
    <property type="entry name" value="GTPase HflX, N-terminal domain"/>
    <property type="match status" value="1"/>
</dbReference>
<dbReference type="FunFam" id="3.40.50.300:FF:000173">
    <property type="entry name" value="GTPase HflX"/>
    <property type="match status" value="1"/>
</dbReference>
<sequence length="421" mass="47847">MEQKMDSSEKAILVGCQTPASDDLRFQYSMDELASLTETAQGTVVISVVQKRDRIHPSTYIGKGKVEELKALVAELEAELIIFNDELSPSQIRNLSRDLEVRIIDRTQLILDIFARRARSKEGKLQVELAQLQYLLPRLMGQGTAMSRLGAGIGTRGPGETKLESDRRHIRRRIDDIKGQLEVIVQHRDRYRERRKKNKAFQIALVGYTNAGKSTLFNRLTEADSYEENQLFATLDPMTRKVILPSGFTVLMTDTVGFIQDLPTTLVAAFRSTLEEVREADLLLHVVDMSNEDYFSHEQTVTKLLADLEVNQIPQITVYNKRDIKHPDFVPVAKTETAFISAHNDEDRDQLKLKIEETVIGMMEAFHVLVPSGEGKLLSQLKNETILRELTFDEDKQGYVCKGYALKDHHVTGQLNKYSVR</sequence>
<feature type="binding site" evidence="7">
    <location>
        <begin position="207"/>
        <end position="214"/>
    </location>
    <ligand>
        <name>GTP</name>
        <dbReference type="ChEBI" id="CHEBI:37565"/>
    </ligand>
</feature>
<dbReference type="SUPFAM" id="SSF52540">
    <property type="entry name" value="P-loop containing nucleoside triphosphate hydrolases"/>
    <property type="match status" value="1"/>
</dbReference>
<accession>A0A1H7YU52</accession>
<dbReference type="PIRSF" id="PIRSF006809">
    <property type="entry name" value="GTP-binding_hflX_prd"/>
    <property type="match status" value="1"/>
</dbReference>
<evidence type="ECO:0000256" key="8">
    <source>
        <dbReference type="PIRSR" id="PIRSR006809-2"/>
    </source>
</evidence>
<dbReference type="PROSITE" id="PS51705">
    <property type="entry name" value="G_HFLX"/>
    <property type="match status" value="1"/>
</dbReference>
<dbReference type="PANTHER" id="PTHR10229">
    <property type="entry name" value="GTP-BINDING PROTEIN HFLX"/>
    <property type="match status" value="1"/>
</dbReference>
<keyword evidence="2 8" id="KW-0479">Metal-binding</keyword>
<comment type="subcellular location">
    <subcellularLocation>
        <location evidence="6">Cytoplasm</location>
    </subcellularLocation>
    <text evidence="6">May associate with membranes.</text>
</comment>
<dbReference type="GO" id="GO:0046872">
    <property type="term" value="F:metal ion binding"/>
    <property type="evidence" value="ECO:0007669"/>
    <property type="project" value="UniProtKB-KW"/>
</dbReference>
<feature type="binding site" evidence="8">
    <location>
        <position position="214"/>
    </location>
    <ligand>
        <name>Mg(2+)</name>
        <dbReference type="ChEBI" id="CHEBI:18420"/>
    </ligand>
</feature>
<dbReference type="EMBL" id="FOBW01000003">
    <property type="protein sequence ID" value="SEM49736.1"/>
    <property type="molecule type" value="Genomic_DNA"/>
</dbReference>
<dbReference type="InterPro" id="IPR016496">
    <property type="entry name" value="GTPase_HflX"/>
</dbReference>
<protein>
    <recommendedName>
        <fullName evidence="6">GTPase HflX</fullName>
    </recommendedName>
    <alternativeName>
        <fullName evidence="6">GTP-binding protein HflX</fullName>
    </alternativeName>
</protein>
<dbReference type="Gene3D" id="3.40.50.300">
    <property type="entry name" value="P-loop containing nucleotide triphosphate hydrolases"/>
    <property type="match status" value="1"/>
</dbReference>
<evidence type="ECO:0000256" key="7">
    <source>
        <dbReference type="PIRSR" id="PIRSR006809-1"/>
    </source>
</evidence>
<keyword evidence="4 8" id="KW-0460">Magnesium</keyword>
<dbReference type="InterPro" id="IPR006073">
    <property type="entry name" value="GTP-bd"/>
</dbReference>
<evidence type="ECO:0000256" key="5">
    <source>
        <dbReference type="ARBA" id="ARBA00023134"/>
    </source>
</evidence>
<keyword evidence="1 6" id="KW-0963">Cytoplasm</keyword>
<dbReference type="Pfam" id="PF13167">
    <property type="entry name" value="GTP-bdg_N"/>
    <property type="match status" value="1"/>
</dbReference>
<dbReference type="GO" id="GO:0043022">
    <property type="term" value="F:ribosome binding"/>
    <property type="evidence" value="ECO:0007669"/>
    <property type="project" value="TreeGrafter"/>
</dbReference>
<evidence type="ECO:0000256" key="6">
    <source>
        <dbReference type="HAMAP-Rule" id="MF_00900"/>
    </source>
</evidence>
<feature type="domain" description="Hflx-type G" evidence="9">
    <location>
        <begin position="201"/>
        <end position="363"/>
    </location>
</feature>
<dbReference type="InterPro" id="IPR027417">
    <property type="entry name" value="P-loop_NTPase"/>
</dbReference>
<dbReference type="Gene3D" id="6.10.250.2860">
    <property type="match status" value="1"/>
</dbReference>
<evidence type="ECO:0000256" key="2">
    <source>
        <dbReference type="ARBA" id="ARBA00022723"/>
    </source>
</evidence>
<dbReference type="OrthoDB" id="9812272at2"/>
<dbReference type="Pfam" id="PF16360">
    <property type="entry name" value="GTP-bdg_M"/>
    <property type="match status" value="1"/>
</dbReference>
<gene>
    <name evidence="6" type="primary">hflX</name>
    <name evidence="10" type="ORF">SAMN05192533_103143</name>
</gene>
<dbReference type="PRINTS" id="PR00326">
    <property type="entry name" value="GTP1OBG"/>
</dbReference>
<dbReference type="GO" id="GO:0003924">
    <property type="term" value="F:GTPase activity"/>
    <property type="evidence" value="ECO:0007669"/>
    <property type="project" value="UniProtKB-UniRule"/>
</dbReference>
<evidence type="ECO:0000256" key="3">
    <source>
        <dbReference type="ARBA" id="ARBA00022741"/>
    </source>
</evidence>
<evidence type="ECO:0000259" key="9">
    <source>
        <dbReference type="PROSITE" id="PS51705"/>
    </source>
</evidence>
<dbReference type="CDD" id="cd01878">
    <property type="entry name" value="HflX"/>
    <property type="match status" value="1"/>
</dbReference>
<feature type="binding site" evidence="7">
    <location>
        <begin position="341"/>
        <end position="343"/>
    </location>
    <ligand>
        <name>GTP</name>
        <dbReference type="ChEBI" id="CHEBI:37565"/>
    </ligand>
</feature>
<proteinExistence type="inferred from homology"/>
<evidence type="ECO:0000256" key="1">
    <source>
        <dbReference type="ARBA" id="ARBA00022490"/>
    </source>
</evidence>
<dbReference type="Pfam" id="PF01926">
    <property type="entry name" value="MMR_HSR1"/>
    <property type="match status" value="1"/>
</dbReference>
<dbReference type="FunFam" id="3.40.50.11060:FF:000001">
    <property type="entry name" value="GTPase HflX"/>
    <property type="match status" value="1"/>
</dbReference>
<dbReference type="GO" id="GO:0005737">
    <property type="term" value="C:cytoplasm"/>
    <property type="evidence" value="ECO:0007669"/>
    <property type="project" value="UniProtKB-SubCell"/>
</dbReference>
<evidence type="ECO:0000313" key="10">
    <source>
        <dbReference type="EMBL" id="SEM49736.1"/>
    </source>
</evidence>